<evidence type="ECO:0000256" key="1">
    <source>
        <dbReference type="ARBA" id="ARBA00022723"/>
    </source>
</evidence>
<dbReference type="CDD" id="cd00066">
    <property type="entry name" value="G-alpha"/>
    <property type="match status" value="1"/>
</dbReference>
<evidence type="ECO:0000256" key="5">
    <source>
        <dbReference type="PIRSR" id="PIRSR601019-1"/>
    </source>
</evidence>
<feature type="binding site" evidence="5">
    <location>
        <begin position="294"/>
        <end position="297"/>
    </location>
    <ligand>
        <name>GTP</name>
        <dbReference type="ChEBI" id="CHEBI:37565"/>
    </ligand>
</feature>
<dbReference type="InterPro" id="IPR011025">
    <property type="entry name" value="GproteinA_insert"/>
</dbReference>
<dbReference type="GO" id="GO:0005737">
    <property type="term" value="C:cytoplasm"/>
    <property type="evidence" value="ECO:0007669"/>
    <property type="project" value="TreeGrafter"/>
</dbReference>
<evidence type="ECO:0000313" key="8">
    <source>
        <dbReference type="Proteomes" id="UP001211065"/>
    </source>
</evidence>
<evidence type="ECO:0000256" key="4">
    <source>
        <dbReference type="ARBA" id="ARBA00023224"/>
    </source>
</evidence>
<protein>
    <submittedName>
        <fullName evidence="7">Guanine nucleotide-binding protein subunit alpha</fullName>
    </submittedName>
</protein>
<dbReference type="SUPFAM" id="SSF47895">
    <property type="entry name" value="Transducin (alpha subunit), insertion domain"/>
    <property type="match status" value="1"/>
</dbReference>
<dbReference type="InterPro" id="IPR027417">
    <property type="entry name" value="P-loop_NTPase"/>
</dbReference>
<dbReference type="Proteomes" id="UP001211065">
    <property type="component" value="Unassembled WGS sequence"/>
</dbReference>
<feature type="binding site" evidence="6">
    <location>
        <position position="69"/>
    </location>
    <ligand>
        <name>Mg(2+)</name>
        <dbReference type="ChEBI" id="CHEBI:18420"/>
    </ligand>
</feature>
<dbReference type="GO" id="GO:0005525">
    <property type="term" value="F:GTP binding"/>
    <property type="evidence" value="ECO:0007669"/>
    <property type="project" value="UniProtKB-KW"/>
</dbReference>
<dbReference type="Pfam" id="PF00503">
    <property type="entry name" value="G-alpha"/>
    <property type="match status" value="1"/>
</dbReference>
<keyword evidence="4" id="KW-0807">Transducer</keyword>
<dbReference type="PRINTS" id="PR00318">
    <property type="entry name" value="GPROTEINA"/>
</dbReference>
<dbReference type="Gene3D" id="1.10.400.10">
    <property type="entry name" value="GI Alpha 1, domain 2-like"/>
    <property type="match status" value="1"/>
</dbReference>
<keyword evidence="8" id="KW-1185">Reference proteome</keyword>
<evidence type="ECO:0000256" key="6">
    <source>
        <dbReference type="PIRSR" id="PIRSR601019-2"/>
    </source>
</evidence>
<dbReference type="AlphaFoldDB" id="A0AAD5TTF0"/>
<keyword evidence="6" id="KW-0460">Magnesium</keyword>
<evidence type="ECO:0000313" key="7">
    <source>
        <dbReference type="EMBL" id="KAJ3200952.1"/>
    </source>
</evidence>
<keyword evidence="2 5" id="KW-0547">Nucleotide-binding</keyword>
<dbReference type="PROSITE" id="PS51882">
    <property type="entry name" value="G_ALPHA"/>
    <property type="match status" value="1"/>
</dbReference>
<evidence type="ECO:0000256" key="2">
    <source>
        <dbReference type="ARBA" id="ARBA00022741"/>
    </source>
</evidence>
<sequence>MYMDDIDVNATTLEDTDGIVLTQTLPLTPRKAKQRSTSINKQLKLDKKELYGKEIRKILILGSADSGKSTIIRQIRLSNSAAFTGEEKDFFKKIIWENICCSTKALVIGAEKLGIGIKSWDFLNDAILIKEYQFEKKKDLVEEEICTAIKRLWKDESLKECYRRRIEIPEALIQDTSIHFFNDLERIFDKKYAPTDQDIILCRKATFNITETTISSTSGLLKFYDVGGQKHLRSFWVPYFEDSHAILFVAALSSFNQVMQEEDSLNRMVDSLELFKSISNNTLLVKCPIILFLNKIDLLLEKIKIVKVQDFFPEFKDPQSEKAVVNFFTKKFKDSTPRELNYIHYTTGTDSKLMAKINRNVL</sequence>
<evidence type="ECO:0000256" key="3">
    <source>
        <dbReference type="ARBA" id="ARBA00023134"/>
    </source>
</evidence>
<dbReference type="EMBL" id="JADGJW010001807">
    <property type="protein sequence ID" value="KAJ3200952.1"/>
    <property type="molecule type" value="Genomic_DNA"/>
</dbReference>
<comment type="caution">
    <text evidence="7">The sequence shown here is derived from an EMBL/GenBank/DDBJ whole genome shotgun (WGS) entry which is preliminary data.</text>
</comment>
<dbReference type="Gene3D" id="3.40.50.300">
    <property type="entry name" value="P-loop containing nucleotide triphosphate hydrolases"/>
    <property type="match status" value="1"/>
</dbReference>
<proteinExistence type="predicted"/>
<dbReference type="PANTHER" id="PTHR10218">
    <property type="entry name" value="GTP-BINDING PROTEIN ALPHA SUBUNIT"/>
    <property type="match status" value="1"/>
</dbReference>
<dbReference type="InterPro" id="IPR001019">
    <property type="entry name" value="Gprotein_alpha_su"/>
</dbReference>
<dbReference type="GO" id="GO:0046872">
    <property type="term" value="F:metal ion binding"/>
    <property type="evidence" value="ECO:0007669"/>
    <property type="project" value="UniProtKB-KW"/>
</dbReference>
<keyword evidence="3 5" id="KW-0342">GTP-binding</keyword>
<dbReference type="SUPFAM" id="SSF52540">
    <property type="entry name" value="P-loop containing nucleoside triphosphate hydrolases"/>
    <property type="match status" value="1"/>
</dbReference>
<dbReference type="GO" id="GO:0007188">
    <property type="term" value="P:adenylate cyclase-modulating G protein-coupled receptor signaling pathway"/>
    <property type="evidence" value="ECO:0007669"/>
    <property type="project" value="TreeGrafter"/>
</dbReference>
<dbReference type="GO" id="GO:0003924">
    <property type="term" value="F:GTPase activity"/>
    <property type="evidence" value="ECO:0007669"/>
    <property type="project" value="InterPro"/>
</dbReference>
<gene>
    <name evidence="7" type="primary">GPA1_4</name>
    <name evidence="7" type="ORF">HK099_002449</name>
</gene>
<dbReference type="SMART" id="SM00275">
    <property type="entry name" value="G_alpha"/>
    <property type="match status" value="1"/>
</dbReference>
<dbReference type="FunFam" id="3.40.50.300:FF:000720">
    <property type="entry name" value="Guanine nucleotide-binding protein G(k) subunit alpha"/>
    <property type="match status" value="1"/>
</dbReference>
<reference evidence="7" key="1">
    <citation type="submission" date="2020-05" db="EMBL/GenBank/DDBJ databases">
        <title>Phylogenomic resolution of chytrid fungi.</title>
        <authorList>
            <person name="Stajich J.E."/>
            <person name="Amses K."/>
            <person name="Simmons R."/>
            <person name="Seto K."/>
            <person name="Myers J."/>
            <person name="Bonds A."/>
            <person name="Quandt C.A."/>
            <person name="Barry K."/>
            <person name="Liu P."/>
            <person name="Grigoriev I."/>
            <person name="Longcore J.E."/>
            <person name="James T.Y."/>
        </authorList>
    </citation>
    <scope>NUCLEOTIDE SEQUENCE</scope>
    <source>
        <strain evidence="7">JEL0476</strain>
    </source>
</reference>
<dbReference type="GO" id="GO:0001664">
    <property type="term" value="F:G protein-coupled receptor binding"/>
    <property type="evidence" value="ECO:0007669"/>
    <property type="project" value="TreeGrafter"/>
</dbReference>
<keyword evidence="1 6" id="KW-0479">Metal-binding</keyword>
<dbReference type="PANTHER" id="PTHR10218:SF302">
    <property type="entry name" value="GUANINE NUCLEOTIDE-BINDING PROTEIN ALPHA-5 SUBUNIT"/>
    <property type="match status" value="1"/>
</dbReference>
<name>A0AAD5TTF0_9FUNG</name>
<feature type="binding site" evidence="6">
    <location>
        <position position="206"/>
    </location>
    <ligand>
        <name>Mg(2+)</name>
        <dbReference type="ChEBI" id="CHEBI:18420"/>
    </ligand>
</feature>
<feature type="binding site" evidence="5">
    <location>
        <begin position="225"/>
        <end position="229"/>
    </location>
    <ligand>
        <name>GTP</name>
        <dbReference type="ChEBI" id="CHEBI:37565"/>
    </ligand>
</feature>
<dbReference type="GO" id="GO:0031683">
    <property type="term" value="F:G-protein beta/gamma-subunit complex binding"/>
    <property type="evidence" value="ECO:0007669"/>
    <property type="project" value="InterPro"/>
</dbReference>
<organism evidence="7 8">
    <name type="scientific">Clydaea vesicula</name>
    <dbReference type="NCBI Taxonomy" id="447962"/>
    <lineage>
        <taxon>Eukaryota</taxon>
        <taxon>Fungi</taxon>
        <taxon>Fungi incertae sedis</taxon>
        <taxon>Chytridiomycota</taxon>
        <taxon>Chytridiomycota incertae sedis</taxon>
        <taxon>Chytridiomycetes</taxon>
        <taxon>Lobulomycetales</taxon>
        <taxon>Lobulomycetaceae</taxon>
        <taxon>Clydaea</taxon>
    </lineage>
</organism>
<accession>A0AAD5TTF0</accession>
<dbReference type="GO" id="GO:0005834">
    <property type="term" value="C:heterotrimeric G-protein complex"/>
    <property type="evidence" value="ECO:0007669"/>
    <property type="project" value="TreeGrafter"/>
</dbReference>